<dbReference type="PANTHER" id="PTHR45527:SF1">
    <property type="entry name" value="FATTY ACID SYNTHASE"/>
    <property type="match status" value="1"/>
</dbReference>
<accession>A0ABX8NPX5</accession>
<evidence type="ECO:0000313" key="3">
    <source>
        <dbReference type="EMBL" id="QXH58094.1"/>
    </source>
</evidence>
<dbReference type="InterPro" id="IPR025110">
    <property type="entry name" value="AMP-bd_C"/>
</dbReference>
<keyword evidence="4" id="KW-1185">Reference proteome</keyword>
<dbReference type="InterPro" id="IPR020845">
    <property type="entry name" value="AMP-binding_CS"/>
</dbReference>
<evidence type="ECO:0000259" key="2">
    <source>
        <dbReference type="Pfam" id="PF13193"/>
    </source>
</evidence>
<dbReference type="Proteomes" id="UP000824010">
    <property type="component" value="Chromosome"/>
</dbReference>
<dbReference type="Pfam" id="PF13193">
    <property type="entry name" value="AMP-binding_C"/>
    <property type="match status" value="1"/>
</dbReference>
<dbReference type="InterPro" id="IPR000873">
    <property type="entry name" value="AMP-dep_synth/lig_dom"/>
</dbReference>
<dbReference type="PROSITE" id="PS00455">
    <property type="entry name" value="AMP_BINDING"/>
    <property type="match status" value="1"/>
</dbReference>
<dbReference type="PANTHER" id="PTHR45527">
    <property type="entry name" value="NONRIBOSOMAL PEPTIDE SYNTHETASE"/>
    <property type="match status" value="1"/>
</dbReference>
<gene>
    <name evidence="3" type="ORF">KSS90_07825</name>
</gene>
<proteinExistence type="predicted"/>
<evidence type="ECO:0000313" key="4">
    <source>
        <dbReference type="Proteomes" id="UP000824010"/>
    </source>
</evidence>
<name>A0ABX8NPX5_9PSED</name>
<dbReference type="Pfam" id="PF00501">
    <property type="entry name" value="AMP-binding"/>
    <property type="match status" value="1"/>
</dbReference>
<feature type="domain" description="AMP-binding enzyme C-terminal" evidence="2">
    <location>
        <begin position="413"/>
        <end position="488"/>
    </location>
</feature>
<protein>
    <submittedName>
        <fullName evidence="3">AMP-binding protein</fullName>
    </submittedName>
</protein>
<dbReference type="RefSeq" id="WP_217868896.1">
    <property type="nucleotide sequence ID" value="NZ_CP077077.1"/>
</dbReference>
<evidence type="ECO:0000259" key="1">
    <source>
        <dbReference type="Pfam" id="PF00501"/>
    </source>
</evidence>
<organism evidence="3 4">
    <name type="scientific">Pseudomonas maumuensis</name>
    <dbReference type="NCBI Taxonomy" id="2842354"/>
    <lineage>
        <taxon>Bacteria</taxon>
        <taxon>Pseudomonadati</taxon>
        <taxon>Pseudomonadota</taxon>
        <taxon>Gammaproteobacteria</taxon>
        <taxon>Pseudomonadales</taxon>
        <taxon>Pseudomonadaceae</taxon>
        <taxon>Pseudomonas</taxon>
    </lineage>
</organism>
<feature type="domain" description="AMP-dependent synthetase/ligase" evidence="1">
    <location>
        <begin position="11"/>
        <end position="358"/>
    </location>
</feature>
<reference evidence="3 4" key="1">
    <citation type="journal article" date="2021" name="Microorganisms">
        <title>The Ever-Expanding Pseudomonas Genus: Description of 43 New Species and Partition of the Pseudomonas putida Group.</title>
        <authorList>
            <person name="Girard L."/>
            <person name="Lood C."/>
            <person name="Hofte M."/>
            <person name="Vandamme P."/>
            <person name="Rokni-Zadeh H."/>
            <person name="van Noort V."/>
            <person name="Lavigne R."/>
            <person name="De Mot R."/>
        </authorList>
    </citation>
    <scope>NUCLEOTIDE SEQUENCE [LARGE SCALE GENOMIC DNA]</scope>
    <source>
        <strain evidence="3 4">COW77</strain>
    </source>
</reference>
<sequence>MFLSQIKPLFERLKHQDNAIALINQQGIYSFADLGLRTAAIAQLLAPWAGRNVLVHGHKQVDAVAAMLACISQGCCFTFVDQANPVARVEKIAELTRAELILNAAPAPLAGLERWPQWVLSTLDNGDPASLPVEPEPTQPALYVLPTSGSTGEPKGVIVSYENFAAFSSWYSPLISDDIAHGCHVSHACFSFDMGLLDLFPVLCQGRALLMLDHCHNMLPRQNIRLMSRHPQCPVTSWFSTPSFVDLMLRDPLFSRQQFPHLKRFFIAGERAALGLVQQLQARFPGLEVVHGYGPTECTGMTHTFTLGQPPEHSAGLLSLGPACGLNRVRIVDADGRSLAPGEMGEVRLYGPQVALGYQPEDDPRNSAFGHDEFGRYYATGDRGFEDQQRSLFIHGRDDNQLKLHGNRVELAEIESSVCRYMEVIQCCAVPIKEDGKVIDLQLFIQLREDSATHREGLRHFLAQQLPGYMIPKSIFFCPTFPLTLHGKIDRQRLVDLHDALPATT</sequence>
<dbReference type="EMBL" id="CP077077">
    <property type="protein sequence ID" value="QXH58094.1"/>
    <property type="molecule type" value="Genomic_DNA"/>
</dbReference>